<dbReference type="CDD" id="cd00657">
    <property type="entry name" value="Ferritin_like"/>
    <property type="match status" value="1"/>
</dbReference>
<dbReference type="EMBL" id="CP001959">
    <property type="protein sequence ID" value="ADG72711.1"/>
    <property type="molecule type" value="Genomic_DNA"/>
</dbReference>
<dbReference type="AlphaFoldDB" id="D5U6Y7"/>
<dbReference type="KEGG" id="brm:Bmur_2642"/>
<dbReference type="STRING" id="526224.Bmur_2642"/>
<protein>
    <recommendedName>
        <fullName evidence="3">Ferritin-like domain-containing protein</fullName>
    </recommendedName>
</protein>
<dbReference type="SUPFAM" id="SSF47240">
    <property type="entry name" value="Ferritin-like"/>
    <property type="match status" value="1"/>
</dbReference>
<name>D5U6Y7_BRAM5</name>
<dbReference type="OrthoDB" id="9797352at2"/>
<gene>
    <name evidence="1" type="ordered locus">Bmur_2642</name>
</gene>
<accession>D5U6Y7</accession>
<dbReference type="InterPro" id="IPR009078">
    <property type="entry name" value="Ferritin-like_SF"/>
</dbReference>
<reference evidence="1 2" key="1">
    <citation type="journal article" date="2010" name="Stand. Genomic Sci.">
        <title>Complete genome sequence of Brachyspira murdochii type strain (56-150).</title>
        <authorList>
            <person name="Pati A."/>
            <person name="Sikorski J."/>
            <person name="Gronow S."/>
            <person name="Munk C."/>
            <person name="Lapidus A."/>
            <person name="Copeland A."/>
            <person name="Glavina Del Tio T."/>
            <person name="Nolan M."/>
            <person name="Lucas S."/>
            <person name="Chen F."/>
            <person name="Tice H."/>
            <person name="Cheng J.F."/>
            <person name="Han C."/>
            <person name="Detter J.C."/>
            <person name="Bruce D."/>
            <person name="Tapia R."/>
            <person name="Goodwin L."/>
            <person name="Pitluck S."/>
            <person name="Liolios K."/>
            <person name="Ivanova N."/>
            <person name="Mavromatis K."/>
            <person name="Mikhailova N."/>
            <person name="Chen A."/>
            <person name="Palaniappan K."/>
            <person name="Land M."/>
            <person name="Hauser L."/>
            <person name="Chang Y.J."/>
            <person name="Jeffries C.D."/>
            <person name="Spring S."/>
            <person name="Rohde M."/>
            <person name="Goker M."/>
            <person name="Bristow J."/>
            <person name="Eisen J.A."/>
            <person name="Markowitz V."/>
            <person name="Hugenholtz P."/>
            <person name="Kyrpides N.C."/>
            <person name="Klenk H.P."/>
        </authorList>
    </citation>
    <scope>NUCLEOTIDE SEQUENCE [LARGE SCALE GENOMIC DNA]</scope>
    <source>
        <strain evidence="2">ATCC 51284 / DSM 12563 / 56-150</strain>
    </source>
</reference>
<sequence>MSYNVNKSIFLGDLPIGKSFFFRIENSLLISNKDDIIEIVSFSDNLESDLKSYCVFKGETFLDKIKNKELYSYYIKKKSSTNFPKFDTDKSELRSYPESNIGLAPRNSVAENGSPDYGFDLDYKEDIWNNNITKLYEDTKKSQWNSSSDIEWKEIPNYDKDMEFAIAQIMTYLTENEFSALYVPSKFISKISPYFYEVPLFLSSLMNDEARHIDAFIRRANINGMGVQYSSIITQNSLYTLYKENNYLKSSFLLHIMGEGTFVDLLSFLEKYTQDEATKKLLRLVRIDELRHVAYGMNHIKQVLKYNPKKVNILKEAVFKRKEYLDELNGESTLLIESMAFLAGGGTSYSQYKTGMDLVGELKEKMHINRVQRLVDIGIDEDLAVDISKKHTPNFM</sequence>
<evidence type="ECO:0000313" key="1">
    <source>
        <dbReference type="EMBL" id="ADG72711.1"/>
    </source>
</evidence>
<evidence type="ECO:0000313" key="2">
    <source>
        <dbReference type="Proteomes" id="UP000001915"/>
    </source>
</evidence>
<dbReference type="GO" id="GO:0016491">
    <property type="term" value="F:oxidoreductase activity"/>
    <property type="evidence" value="ECO:0007669"/>
    <property type="project" value="InterPro"/>
</dbReference>
<evidence type="ECO:0008006" key="3">
    <source>
        <dbReference type="Google" id="ProtNLM"/>
    </source>
</evidence>
<dbReference type="Gene3D" id="1.10.620.20">
    <property type="entry name" value="Ribonucleotide Reductase, subunit A"/>
    <property type="match status" value="1"/>
</dbReference>
<dbReference type="InterPro" id="IPR012348">
    <property type="entry name" value="RNR-like"/>
</dbReference>
<dbReference type="eggNOG" id="COG0425">
    <property type="taxonomic scope" value="Bacteria"/>
</dbReference>
<dbReference type="RefSeq" id="WP_013115047.1">
    <property type="nucleotide sequence ID" value="NC_014150.1"/>
</dbReference>
<dbReference type="HOGENOM" id="CLU_054203_0_0_12"/>
<dbReference type="Proteomes" id="UP000001915">
    <property type="component" value="Chromosome"/>
</dbReference>
<proteinExistence type="predicted"/>
<organism evidence="1 2">
    <name type="scientific">Brachyspira murdochii (strain ATCC 51284 / DSM 12563 / 56-150)</name>
    <name type="common">Serpulina murdochii</name>
    <dbReference type="NCBI Taxonomy" id="526224"/>
    <lineage>
        <taxon>Bacteria</taxon>
        <taxon>Pseudomonadati</taxon>
        <taxon>Spirochaetota</taxon>
        <taxon>Spirochaetia</taxon>
        <taxon>Brachyspirales</taxon>
        <taxon>Brachyspiraceae</taxon>
        <taxon>Brachyspira</taxon>
    </lineage>
</organism>